<dbReference type="InterPro" id="IPR000731">
    <property type="entry name" value="SSD"/>
</dbReference>
<feature type="transmembrane region" description="Helical" evidence="7">
    <location>
        <begin position="610"/>
        <end position="632"/>
    </location>
</feature>
<feature type="transmembrane region" description="Helical" evidence="7">
    <location>
        <begin position="263"/>
        <end position="284"/>
    </location>
</feature>
<dbReference type="Proteomes" id="UP000609879">
    <property type="component" value="Unassembled WGS sequence"/>
</dbReference>
<keyword evidence="4 7" id="KW-1133">Transmembrane helix</keyword>
<comment type="caution">
    <text evidence="9">The sequence shown here is derived from an EMBL/GenBank/DDBJ whole genome shotgun (WGS) entry which is preliminary data.</text>
</comment>
<dbReference type="Gene3D" id="1.20.1640.10">
    <property type="entry name" value="Multidrug efflux transporter AcrB transmembrane domain"/>
    <property type="match status" value="2"/>
</dbReference>
<dbReference type="PANTHER" id="PTHR33406">
    <property type="entry name" value="MEMBRANE PROTEIN MJ1562-RELATED"/>
    <property type="match status" value="1"/>
</dbReference>
<feature type="region of interest" description="Disordered" evidence="6">
    <location>
        <begin position="89"/>
        <end position="125"/>
    </location>
</feature>
<feature type="transmembrane region" description="Helical" evidence="7">
    <location>
        <begin position="653"/>
        <end position="675"/>
    </location>
</feature>
<feature type="transmembrane region" description="Helical" evidence="7">
    <location>
        <begin position="575"/>
        <end position="595"/>
    </location>
</feature>
<keyword evidence="3 7" id="KW-0812">Transmembrane</keyword>
<evidence type="ECO:0000256" key="3">
    <source>
        <dbReference type="ARBA" id="ARBA00022692"/>
    </source>
</evidence>
<dbReference type="Pfam" id="PF03176">
    <property type="entry name" value="MMPL"/>
    <property type="match status" value="2"/>
</dbReference>
<feature type="transmembrane region" description="Helical" evidence="7">
    <location>
        <begin position="213"/>
        <end position="232"/>
    </location>
</feature>
<dbReference type="InterPro" id="IPR004869">
    <property type="entry name" value="MMPL_dom"/>
</dbReference>
<comment type="subcellular location">
    <subcellularLocation>
        <location evidence="1">Cell membrane</location>
        <topology evidence="1">Multi-pass membrane protein</topology>
    </subcellularLocation>
</comment>
<dbReference type="PROSITE" id="PS50156">
    <property type="entry name" value="SSD"/>
    <property type="match status" value="1"/>
</dbReference>
<evidence type="ECO:0000256" key="5">
    <source>
        <dbReference type="ARBA" id="ARBA00023136"/>
    </source>
</evidence>
<evidence type="ECO:0000256" key="7">
    <source>
        <dbReference type="SAM" id="Phobius"/>
    </source>
</evidence>
<evidence type="ECO:0000256" key="6">
    <source>
        <dbReference type="SAM" id="MobiDB-lite"/>
    </source>
</evidence>
<feature type="domain" description="SSD" evidence="8">
    <location>
        <begin position="237"/>
        <end position="362"/>
    </location>
</feature>
<reference evidence="9 10" key="1">
    <citation type="submission" date="2021-01" db="EMBL/GenBank/DDBJ databases">
        <title>Whole genome shotgun sequence of Actinoplanes deccanensis NBRC 13994.</title>
        <authorList>
            <person name="Komaki H."/>
            <person name="Tamura T."/>
        </authorList>
    </citation>
    <scope>NUCLEOTIDE SEQUENCE [LARGE SCALE GENOMIC DNA]</scope>
    <source>
        <strain evidence="9 10">NBRC 13994</strain>
    </source>
</reference>
<keyword evidence="2" id="KW-1003">Cell membrane</keyword>
<feature type="transmembrane region" description="Helical" evidence="7">
    <location>
        <begin position="687"/>
        <end position="713"/>
    </location>
</feature>
<name>A0ABQ3Y838_9ACTN</name>
<feature type="transmembrane region" description="Helical" evidence="7">
    <location>
        <begin position="544"/>
        <end position="563"/>
    </location>
</feature>
<organism evidence="9 10">
    <name type="scientific">Paractinoplanes deccanensis</name>
    <dbReference type="NCBI Taxonomy" id="113561"/>
    <lineage>
        <taxon>Bacteria</taxon>
        <taxon>Bacillati</taxon>
        <taxon>Actinomycetota</taxon>
        <taxon>Actinomycetes</taxon>
        <taxon>Micromonosporales</taxon>
        <taxon>Micromonosporaceae</taxon>
        <taxon>Paractinoplanes</taxon>
    </lineage>
</organism>
<gene>
    <name evidence="9" type="ORF">Ade02nite_48010</name>
</gene>
<evidence type="ECO:0000256" key="4">
    <source>
        <dbReference type="ARBA" id="ARBA00022989"/>
    </source>
</evidence>
<evidence type="ECO:0000256" key="1">
    <source>
        <dbReference type="ARBA" id="ARBA00004651"/>
    </source>
</evidence>
<evidence type="ECO:0000313" key="10">
    <source>
        <dbReference type="Proteomes" id="UP000609879"/>
    </source>
</evidence>
<evidence type="ECO:0000259" key="8">
    <source>
        <dbReference type="PROSITE" id="PS50156"/>
    </source>
</evidence>
<feature type="transmembrane region" description="Helical" evidence="7">
    <location>
        <begin position="391"/>
        <end position="413"/>
    </location>
</feature>
<dbReference type="EMBL" id="BOMI01000093">
    <property type="protein sequence ID" value="GID76160.1"/>
    <property type="molecule type" value="Genomic_DNA"/>
</dbReference>
<sequence length="738" mass="75047">MSTIEDGPLHSVMARVGGLATRRPWWVLAAWLVLAATVGALVIGFGRVTDEDATLPGSTAQHGRDLLEAHFTGSDDATGQVLFRGDTDAAAPAAPAEQTGDVDAAPATPAERTGDVDAAPAAPAERTGDVDVAALAAPAERIGAVEHVASVGKPVLSADGHTAYLDVTLDVGPRDVTTALADEIVAAAETPGLEALPAGALAKPETDTRRSEAIGIVVALVVLVIAFGGLVAATLPLITAIVTLICGVGVIGLVGHLTGIPSVATTLGTMIGLGVGIDYALFLITRYRALLAAGAERRTAIVETVASSGSAVVFAGGTVIVALGGLAVAGVPILATLGWTAGLVVLVAVGSATTLLPALLMLLGARAGRVRRASRPSAWGRLADRVTHRPWRYAVTSAAVLLAMATPVLSMTLGQTDAGDDPAGSATRSGYDAMATAFGPGVNGPLTVVASLSPAATGPGDPRLAALSSAVTATAGVTKAQPVRLSGDREVASIRVQPATAPSDPATLDTVERLDALTVDGAEVSVTGQTAIRGELADRVGERMPWVIGIVVLLSALLVFVAFRAPVVAVKAALMNLLSVGAAYGVLTAVFQWGWGVRWTGLDGPVPIEAYVPMMLFALLFGLSMDYEVFLLTAVRESWQRTGDNRASVREGLAGTGVVITSAALIMVCVFASFVLSANPVIKMMGLGLAVAIAVDATVIRGLLVPATMALLGRANWWTPSRRRRPAPSPLPDTAGVG</sequence>
<dbReference type="InterPro" id="IPR050545">
    <property type="entry name" value="Mycobact_MmpL"/>
</dbReference>
<feature type="transmembrane region" description="Helical" evidence="7">
    <location>
        <begin position="25"/>
        <end position="46"/>
    </location>
</feature>
<accession>A0ABQ3Y838</accession>
<proteinExistence type="predicted"/>
<feature type="transmembrane region" description="Helical" evidence="7">
    <location>
        <begin position="341"/>
        <end position="365"/>
    </location>
</feature>
<keyword evidence="5 7" id="KW-0472">Membrane</keyword>
<keyword evidence="10" id="KW-1185">Reference proteome</keyword>
<evidence type="ECO:0000256" key="2">
    <source>
        <dbReference type="ARBA" id="ARBA00022475"/>
    </source>
</evidence>
<evidence type="ECO:0000313" key="9">
    <source>
        <dbReference type="EMBL" id="GID76160.1"/>
    </source>
</evidence>
<feature type="transmembrane region" description="Helical" evidence="7">
    <location>
        <begin position="305"/>
        <end position="335"/>
    </location>
</feature>
<protein>
    <submittedName>
        <fullName evidence="9">Membrane protein</fullName>
    </submittedName>
</protein>
<dbReference type="SUPFAM" id="SSF82866">
    <property type="entry name" value="Multidrug efflux transporter AcrB transmembrane domain"/>
    <property type="match status" value="2"/>
</dbReference>
<dbReference type="PANTHER" id="PTHR33406:SF13">
    <property type="entry name" value="MEMBRANE PROTEIN YDFJ"/>
    <property type="match status" value="1"/>
</dbReference>